<keyword evidence="2" id="KW-1185">Reference proteome</keyword>
<gene>
    <name evidence="1" type="ORF">E2C01_052215</name>
</gene>
<sequence length="45" mass="5318">MTSPGALGLMESLDRMTRRKIDKNIRRAIHAQQSRSSFSRYYKEM</sequence>
<evidence type="ECO:0000313" key="1">
    <source>
        <dbReference type="EMBL" id="MPC58219.1"/>
    </source>
</evidence>
<evidence type="ECO:0000313" key="2">
    <source>
        <dbReference type="Proteomes" id="UP000324222"/>
    </source>
</evidence>
<dbReference type="EMBL" id="VSRR010015474">
    <property type="protein sequence ID" value="MPC58219.1"/>
    <property type="molecule type" value="Genomic_DNA"/>
</dbReference>
<reference evidence="1 2" key="1">
    <citation type="submission" date="2019-05" db="EMBL/GenBank/DDBJ databases">
        <title>Another draft genome of Portunus trituberculatus and its Hox gene families provides insights of decapod evolution.</title>
        <authorList>
            <person name="Jeong J.-H."/>
            <person name="Song I."/>
            <person name="Kim S."/>
            <person name="Choi T."/>
            <person name="Kim D."/>
            <person name="Ryu S."/>
            <person name="Kim W."/>
        </authorList>
    </citation>
    <scope>NUCLEOTIDE SEQUENCE [LARGE SCALE GENOMIC DNA]</scope>
    <source>
        <tissue evidence="1">Muscle</tissue>
    </source>
</reference>
<organism evidence="1 2">
    <name type="scientific">Portunus trituberculatus</name>
    <name type="common">Swimming crab</name>
    <name type="synonym">Neptunus trituberculatus</name>
    <dbReference type="NCBI Taxonomy" id="210409"/>
    <lineage>
        <taxon>Eukaryota</taxon>
        <taxon>Metazoa</taxon>
        <taxon>Ecdysozoa</taxon>
        <taxon>Arthropoda</taxon>
        <taxon>Crustacea</taxon>
        <taxon>Multicrustacea</taxon>
        <taxon>Malacostraca</taxon>
        <taxon>Eumalacostraca</taxon>
        <taxon>Eucarida</taxon>
        <taxon>Decapoda</taxon>
        <taxon>Pleocyemata</taxon>
        <taxon>Brachyura</taxon>
        <taxon>Eubrachyura</taxon>
        <taxon>Portunoidea</taxon>
        <taxon>Portunidae</taxon>
        <taxon>Portuninae</taxon>
        <taxon>Portunus</taxon>
    </lineage>
</organism>
<dbReference type="AlphaFoldDB" id="A0A5B7GKZ6"/>
<dbReference type="Proteomes" id="UP000324222">
    <property type="component" value="Unassembled WGS sequence"/>
</dbReference>
<comment type="caution">
    <text evidence="1">The sequence shown here is derived from an EMBL/GenBank/DDBJ whole genome shotgun (WGS) entry which is preliminary data.</text>
</comment>
<proteinExistence type="predicted"/>
<accession>A0A5B7GKZ6</accession>
<name>A0A5B7GKZ6_PORTR</name>
<protein>
    <submittedName>
        <fullName evidence="1">Uncharacterized protein</fullName>
    </submittedName>
</protein>